<dbReference type="RefSeq" id="WP_197913129.1">
    <property type="nucleotide sequence ID" value="NZ_CAMITG010000004.1"/>
</dbReference>
<dbReference type="Gene3D" id="3.40.190.10">
    <property type="entry name" value="Periplasmic binding protein-like II"/>
    <property type="match status" value="2"/>
</dbReference>
<protein>
    <submittedName>
        <fullName evidence="6">LysR family transcriptional regulator</fullName>
    </submittedName>
</protein>
<dbReference type="InterPro" id="IPR000847">
    <property type="entry name" value="LysR_HTH_N"/>
</dbReference>
<dbReference type="EMBL" id="CP065673">
    <property type="protein sequence ID" value="QPS19598.1"/>
    <property type="molecule type" value="Genomic_DNA"/>
</dbReference>
<comment type="similarity">
    <text evidence="1">Belongs to the LysR transcriptional regulatory family.</text>
</comment>
<dbReference type="Proteomes" id="UP000594967">
    <property type="component" value="Chromosome"/>
</dbReference>
<keyword evidence="2" id="KW-0805">Transcription regulation</keyword>
<proteinExistence type="inferred from homology"/>
<evidence type="ECO:0000256" key="1">
    <source>
        <dbReference type="ARBA" id="ARBA00009437"/>
    </source>
</evidence>
<dbReference type="PANTHER" id="PTHR30579:SF7">
    <property type="entry name" value="HTH-TYPE TRANSCRIPTIONAL REGULATOR LRHA-RELATED"/>
    <property type="match status" value="1"/>
</dbReference>
<dbReference type="SUPFAM" id="SSF46785">
    <property type="entry name" value="Winged helix' DNA-binding domain"/>
    <property type="match status" value="1"/>
</dbReference>
<evidence type="ECO:0000256" key="2">
    <source>
        <dbReference type="ARBA" id="ARBA00023015"/>
    </source>
</evidence>
<dbReference type="Pfam" id="PF03466">
    <property type="entry name" value="LysR_substrate"/>
    <property type="match status" value="1"/>
</dbReference>
<gene>
    <name evidence="6" type="ORF">I6G64_18705</name>
</gene>
<keyword evidence="7" id="KW-1185">Reference proteome</keyword>
<keyword evidence="3" id="KW-0238">DNA-binding</keyword>
<dbReference type="PROSITE" id="PS50931">
    <property type="entry name" value="HTH_LYSR"/>
    <property type="match status" value="1"/>
</dbReference>
<dbReference type="PRINTS" id="PR00039">
    <property type="entry name" value="HTHLYSR"/>
</dbReference>
<dbReference type="Gene3D" id="1.10.10.10">
    <property type="entry name" value="Winged helix-like DNA-binding domain superfamily/Winged helix DNA-binding domain"/>
    <property type="match status" value="1"/>
</dbReference>
<reference evidence="6 7" key="1">
    <citation type="submission" date="2020-12" db="EMBL/GenBank/DDBJ databases">
        <title>FDA dAtabase for Regulatory Grade micrObial Sequences (FDA-ARGOS): Supporting development and validation of Infectious Disease Dx tests.</title>
        <authorList>
            <person name="Sproer C."/>
            <person name="Gronow S."/>
            <person name="Severitt S."/>
            <person name="Schroder I."/>
            <person name="Tallon L."/>
            <person name="Sadzewicz L."/>
            <person name="Zhao X."/>
            <person name="Boylan J."/>
            <person name="Ott S."/>
            <person name="Bowen H."/>
            <person name="Vavikolanu K."/>
            <person name="Mehta A."/>
            <person name="Aluvathingal J."/>
            <person name="Nadendla S."/>
            <person name="Lowell S."/>
            <person name="Myers T."/>
            <person name="Yan Y."/>
            <person name="Sichtig H."/>
        </authorList>
    </citation>
    <scope>NUCLEOTIDE SEQUENCE [LARGE SCALE GENOMIC DNA]</scope>
    <source>
        <strain evidence="6 7">FDAARGOS_907</strain>
    </source>
</reference>
<dbReference type="InterPro" id="IPR036388">
    <property type="entry name" value="WH-like_DNA-bd_sf"/>
</dbReference>
<dbReference type="InterPro" id="IPR036390">
    <property type="entry name" value="WH_DNA-bd_sf"/>
</dbReference>
<keyword evidence="4" id="KW-0804">Transcription</keyword>
<evidence type="ECO:0000313" key="7">
    <source>
        <dbReference type="Proteomes" id="UP000594967"/>
    </source>
</evidence>
<dbReference type="Pfam" id="PF00126">
    <property type="entry name" value="HTH_1"/>
    <property type="match status" value="1"/>
</dbReference>
<evidence type="ECO:0000256" key="4">
    <source>
        <dbReference type="ARBA" id="ARBA00023163"/>
    </source>
</evidence>
<evidence type="ECO:0000256" key="3">
    <source>
        <dbReference type="ARBA" id="ARBA00023125"/>
    </source>
</evidence>
<dbReference type="SUPFAM" id="SSF53850">
    <property type="entry name" value="Periplasmic binding protein-like II"/>
    <property type="match status" value="1"/>
</dbReference>
<evidence type="ECO:0000313" key="6">
    <source>
        <dbReference type="EMBL" id="QPS19598.1"/>
    </source>
</evidence>
<dbReference type="InterPro" id="IPR005119">
    <property type="entry name" value="LysR_subst-bd"/>
</dbReference>
<organism evidence="6 7">
    <name type="scientific">Serratia plymuthica</name>
    <dbReference type="NCBI Taxonomy" id="82996"/>
    <lineage>
        <taxon>Bacteria</taxon>
        <taxon>Pseudomonadati</taxon>
        <taxon>Pseudomonadota</taxon>
        <taxon>Gammaproteobacteria</taxon>
        <taxon>Enterobacterales</taxon>
        <taxon>Yersiniaceae</taxon>
        <taxon>Serratia</taxon>
    </lineage>
</organism>
<sequence length="295" mass="31872">MASIRYIDRAMANLLDIDLLRAFVAVVETGSFSRAGERIGRSQSAVSMQIKRLEQSIGKRLLHRGTKAVVLNSVGADFLVHARQILKLSDEAWTSVTRPEETGCVRLGVPDDYAAFLLPPVLEQFSAEHPLVTVELICEPSLSLTKAIADGKIDLAIVTRAEEQPVEVIRKEPFVWVASPTHVAWKSDPVPVALFAPGSAARTNVIRALSENGYTYRNAYSSASLLGLVAVVQAGLAVAGLAKCSVPPSLCIIGANEGLPPLNDLEVSILRKSGESGPATDCLYNFLYRSLTDYR</sequence>
<accession>A0A7T2SQ76</accession>
<name>A0A7T2SQ76_SERPL</name>
<evidence type="ECO:0000259" key="5">
    <source>
        <dbReference type="PROSITE" id="PS50931"/>
    </source>
</evidence>
<dbReference type="PANTHER" id="PTHR30579">
    <property type="entry name" value="TRANSCRIPTIONAL REGULATOR"/>
    <property type="match status" value="1"/>
</dbReference>
<dbReference type="InterPro" id="IPR050176">
    <property type="entry name" value="LTTR"/>
</dbReference>
<feature type="domain" description="HTH lysR-type" evidence="5">
    <location>
        <begin position="15"/>
        <end position="72"/>
    </location>
</feature>